<keyword evidence="2" id="KW-1185">Reference proteome</keyword>
<dbReference type="Gene3D" id="1.10.10.10">
    <property type="entry name" value="Winged helix-like DNA-binding domain superfamily/Winged helix DNA-binding domain"/>
    <property type="match status" value="1"/>
</dbReference>
<dbReference type="OrthoDB" id="7451040at2"/>
<proteinExistence type="predicted"/>
<name>A0A1T5F6S9_9SPHN</name>
<reference evidence="2" key="1">
    <citation type="submission" date="2017-02" db="EMBL/GenBank/DDBJ databases">
        <authorList>
            <person name="Varghese N."/>
            <person name="Submissions S."/>
        </authorList>
    </citation>
    <scope>NUCLEOTIDE SEQUENCE [LARGE SCALE GENOMIC DNA]</scope>
    <source>
        <strain evidence="2">R11H</strain>
    </source>
</reference>
<gene>
    <name evidence="1" type="ORF">SAMN06295937_102930</name>
</gene>
<dbReference type="SUPFAM" id="SSF88659">
    <property type="entry name" value="Sigma3 and sigma4 domains of RNA polymerase sigma factors"/>
    <property type="match status" value="1"/>
</dbReference>
<dbReference type="EMBL" id="FUYP01000029">
    <property type="protein sequence ID" value="SKB91879.1"/>
    <property type="molecule type" value="Genomic_DNA"/>
</dbReference>
<evidence type="ECO:0000313" key="1">
    <source>
        <dbReference type="EMBL" id="SKB91879.1"/>
    </source>
</evidence>
<dbReference type="RefSeq" id="WP_079639840.1">
    <property type="nucleotide sequence ID" value="NZ_FUYP01000029.1"/>
</dbReference>
<sequence length="84" mass="9911">MRRRDLSKVSDEDAERRMRIALSKMSARQGDILFAIRFDKTPFDELAARHGITVEEVTEDFARALGIWSRCLHARLPWLVWPWL</sequence>
<evidence type="ECO:0000313" key="2">
    <source>
        <dbReference type="Proteomes" id="UP000190044"/>
    </source>
</evidence>
<dbReference type="Proteomes" id="UP000190044">
    <property type="component" value="Unassembled WGS sequence"/>
</dbReference>
<accession>A0A1T5F6S9</accession>
<dbReference type="InterPro" id="IPR013324">
    <property type="entry name" value="RNA_pol_sigma_r3/r4-like"/>
</dbReference>
<dbReference type="InterPro" id="IPR036388">
    <property type="entry name" value="WH-like_DNA-bd_sf"/>
</dbReference>
<protein>
    <recommendedName>
        <fullName evidence="3">Sigma-70, region 4</fullName>
    </recommendedName>
</protein>
<evidence type="ECO:0008006" key="3">
    <source>
        <dbReference type="Google" id="ProtNLM"/>
    </source>
</evidence>
<dbReference type="AlphaFoldDB" id="A0A1T5F6S9"/>
<organism evidence="1 2">
    <name type="scientific">Sphingopyxis flava</name>
    <dbReference type="NCBI Taxonomy" id="1507287"/>
    <lineage>
        <taxon>Bacteria</taxon>
        <taxon>Pseudomonadati</taxon>
        <taxon>Pseudomonadota</taxon>
        <taxon>Alphaproteobacteria</taxon>
        <taxon>Sphingomonadales</taxon>
        <taxon>Sphingomonadaceae</taxon>
        <taxon>Sphingopyxis</taxon>
    </lineage>
</organism>